<accession>A0A433T529</accession>
<dbReference type="Gene3D" id="3.40.50.1240">
    <property type="entry name" value="Phosphoglycerate mutase-like"/>
    <property type="match status" value="1"/>
</dbReference>
<dbReference type="EMBL" id="RQTK01000649">
    <property type="protein sequence ID" value="RUS76612.1"/>
    <property type="molecule type" value="Genomic_DNA"/>
</dbReference>
<reference evidence="7 8" key="1">
    <citation type="submission" date="2019-01" db="EMBL/GenBank/DDBJ databases">
        <title>A draft genome assembly of the solar-powered sea slug Elysia chlorotica.</title>
        <authorList>
            <person name="Cai H."/>
            <person name="Li Q."/>
            <person name="Fang X."/>
            <person name="Li J."/>
            <person name="Curtis N.E."/>
            <person name="Altenburger A."/>
            <person name="Shibata T."/>
            <person name="Feng M."/>
            <person name="Maeda T."/>
            <person name="Schwartz J.A."/>
            <person name="Shigenobu S."/>
            <person name="Lundholm N."/>
            <person name="Nishiyama T."/>
            <person name="Yang H."/>
            <person name="Hasebe M."/>
            <person name="Li S."/>
            <person name="Pierce S.K."/>
            <person name="Wang J."/>
        </authorList>
    </citation>
    <scope>NUCLEOTIDE SEQUENCE [LARGE SCALE GENOMIC DNA]</scope>
    <source>
        <strain evidence="7">EC2010</strain>
        <tissue evidence="7">Whole organism of an adult</tissue>
    </source>
</reference>
<dbReference type="Proteomes" id="UP000271974">
    <property type="component" value="Unassembled WGS sequence"/>
</dbReference>
<dbReference type="InterPro" id="IPR013078">
    <property type="entry name" value="His_Pase_superF_clade-1"/>
</dbReference>
<dbReference type="STRING" id="188477.A0A433T529"/>
<dbReference type="EC" id="5.4.2.11" evidence="2"/>
<keyword evidence="4" id="KW-0413">Isomerase</keyword>
<evidence type="ECO:0000256" key="1">
    <source>
        <dbReference type="ARBA" id="ARBA00006717"/>
    </source>
</evidence>
<evidence type="ECO:0000313" key="7">
    <source>
        <dbReference type="EMBL" id="RUS76612.1"/>
    </source>
</evidence>
<feature type="site" description="Transition state stabilizer" evidence="6">
    <location>
        <position position="28"/>
    </location>
</feature>
<evidence type="ECO:0000256" key="6">
    <source>
        <dbReference type="PIRSR" id="PIRSR613078-3"/>
    </source>
</evidence>
<dbReference type="CDD" id="cd07067">
    <property type="entry name" value="HP_PGM_like"/>
    <property type="match status" value="1"/>
</dbReference>
<keyword evidence="3" id="KW-0324">Glycolysis</keyword>
<sequence>MSNSDTGVNGEGGVKRCKAGKRILIVAHGNSLRGLMKYLKQWSDEEIIKVEIPQALPLVIELDADLRPLRDYYLASEEEVKVAKAKVGVQDNPKQVTTTTIATENGN</sequence>
<evidence type="ECO:0000256" key="4">
    <source>
        <dbReference type="ARBA" id="ARBA00023235"/>
    </source>
</evidence>
<evidence type="ECO:0000256" key="3">
    <source>
        <dbReference type="ARBA" id="ARBA00023152"/>
    </source>
</evidence>
<evidence type="ECO:0000313" key="8">
    <source>
        <dbReference type="Proteomes" id="UP000271974"/>
    </source>
</evidence>
<dbReference type="NCBIfam" id="TIGR01258">
    <property type="entry name" value="pgm_1"/>
    <property type="match status" value="1"/>
</dbReference>
<keyword evidence="8" id="KW-1185">Reference proteome</keyword>
<comment type="similarity">
    <text evidence="1">Belongs to the phosphoglycerate mutase family. BPG-dependent PGAM subfamily.</text>
</comment>
<dbReference type="SUPFAM" id="SSF53254">
    <property type="entry name" value="Phosphoglycerate mutase-like"/>
    <property type="match status" value="1"/>
</dbReference>
<protein>
    <recommendedName>
        <fullName evidence="2">phosphoglycerate mutase (2,3-diphosphoglycerate-dependent)</fullName>
        <ecNumber evidence="2">5.4.2.11</ecNumber>
    </recommendedName>
</protein>
<dbReference type="OrthoDB" id="354304at2759"/>
<gene>
    <name evidence="7" type="ORF">EGW08_015621</name>
</gene>
<dbReference type="InterPro" id="IPR005952">
    <property type="entry name" value="Phosphogly_mut1"/>
</dbReference>
<proteinExistence type="inferred from homology"/>
<feature type="binding site" evidence="5">
    <location>
        <begin position="29"/>
        <end position="30"/>
    </location>
    <ligand>
        <name>substrate</name>
    </ligand>
</feature>
<dbReference type="GO" id="GO:0006096">
    <property type="term" value="P:glycolytic process"/>
    <property type="evidence" value="ECO:0007669"/>
    <property type="project" value="UniProtKB-KW"/>
</dbReference>
<evidence type="ECO:0000256" key="2">
    <source>
        <dbReference type="ARBA" id="ARBA00012028"/>
    </source>
</evidence>
<dbReference type="GO" id="GO:0004619">
    <property type="term" value="F:phosphoglycerate mutase activity"/>
    <property type="evidence" value="ECO:0007669"/>
    <property type="project" value="UniProtKB-EC"/>
</dbReference>
<dbReference type="AlphaFoldDB" id="A0A433T529"/>
<comment type="caution">
    <text evidence="7">The sequence shown here is derived from an EMBL/GenBank/DDBJ whole genome shotgun (WGS) entry which is preliminary data.</text>
</comment>
<organism evidence="7 8">
    <name type="scientific">Elysia chlorotica</name>
    <name type="common">Eastern emerald elysia</name>
    <name type="synonym">Sea slug</name>
    <dbReference type="NCBI Taxonomy" id="188477"/>
    <lineage>
        <taxon>Eukaryota</taxon>
        <taxon>Metazoa</taxon>
        <taxon>Spiralia</taxon>
        <taxon>Lophotrochozoa</taxon>
        <taxon>Mollusca</taxon>
        <taxon>Gastropoda</taxon>
        <taxon>Heterobranchia</taxon>
        <taxon>Euthyneura</taxon>
        <taxon>Panpulmonata</taxon>
        <taxon>Sacoglossa</taxon>
        <taxon>Placobranchoidea</taxon>
        <taxon>Plakobranchidae</taxon>
        <taxon>Elysia</taxon>
    </lineage>
</organism>
<dbReference type="PANTHER" id="PTHR11931">
    <property type="entry name" value="PHOSPHOGLYCERATE MUTASE"/>
    <property type="match status" value="1"/>
</dbReference>
<dbReference type="InterPro" id="IPR029033">
    <property type="entry name" value="His_PPase_superfam"/>
</dbReference>
<name>A0A433T529_ELYCH</name>
<evidence type="ECO:0000256" key="5">
    <source>
        <dbReference type="PIRSR" id="PIRSR613078-2"/>
    </source>
</evidence>